<dbReference type="Proteomes" id="UP000612712">
    <property type="component" value="Unassembled WGS sequence"/>
</dbReference>
<comment type="similarity">
    <text evidence="1 7">Belongs to the glutaminase family.</text>
</comment>
<dbReference type="SUPFAM" id="SSF56601">
    <property type="entry name" value="beta-lactamase/transpeptidase-like"/>
    <property type="match status" value="1"/>
</dbReference>
<feature type="binding site" evidence="7">
    <location>
        <position position="160"/>
    </location>
    <ligand>
        <name>substrate</name>
    </ligand>
</feature>
<name>A0A8I0CLZ5_9CORY</name>
<dbReference type="AlphaFoldDB" id="A0A8I0CLZ5"/>
<organism evidence="8 9">
    <name type="scientific">Corynebacterium bovis DSM 20582 = CIP 54.80</name>
    <dbReference type="NCBI Taxonomy" id="927655"/>
    <lineage>
        <taxon>Bacteria</taxon>
        <taxon>Bacillati</taxon>
        <taxon>Actinomycetota</taxon>
        <taxon>Actinomycetes</taxon>
        <taxon>Mycobacteriales</taxon>
        <taxon>Corynebacteriaceae</taxon>
        <taxon>Corynebacterium</taxon>
    </lineage>
</organism>
<dbReference type="InterPro" id="IPR012338">
    <property type="entry name" value="Beta-lactam/transpept-like"/>
</dbReference>
<dbReference type="EC" id="3.5.1.2" evidence="3 7"/>
<dbReference type="SUPFAM" id="SSF52091">
    <property type="entry name" value="SpoIIaa-like"/>
    <property type="match status" value="1"/>
</dbReference>
<dbReference type="HAMAP" id="MF_00313">
    <property type="entry name" value="Glutaminase"/>
    <property type="match status" value="1"/>
</dbReference>
<sequence length="415" mass="45150">MKTPIADYLDDLLDDVRDRDAGAVADYIPDLADAPTDRLAAAVCTINGVLYTAGDDDVEFSMQSISKAFTYALALEQHGLDKLLEIVGMEPSGEAFNELSLDDATKRPMNPMINAGAIAVNQVIDGEEATVENRTETLRRFYSRLAGRELRIDEGLVESELGTSDRNMAIAYMLRSYGIVRDSARDAVESYVRQCAVMVTVSDLAVMGATLANGGVQPVTGEQIIERRVAQLVQAVMSSAGMYDAAGRWMATVGIPAKSGVSGGLLGTLPGQLGLATFSPRLDAQGNSERGKLVFQRFSHEGGMHLMSAETFGGAPVRVVKVVDDVTVFVLQGSMDFNGAEVFLRTAETHEFRTDTVRIDIHRVNRFNRIARTMTLEGMRRMREDGLTVQLLDPEGVLEDPDLGDGTYPEIVRED</sequence>
<dbReference type="EMBL" id="JACHWT010000001">
    <property type="protein sequence ID" value="MBB3115108.1"/>
    <property type="molecule type" value="Genomic_DNA"/>
</dbReference>
<dbReference type="GeneID" id="60808669"/>
<comment type="catalytic activity">
    <reaction evidence="5 7">
        <text>L-glutamine + H2O = L-glutamate + NH4(+)</text>
        <dbReference type="Rhea" id="RHEA:15889"/>
        <dbReference type="ChEBI" id="CHEBI:15377"/>
        <dbReference type="ChEBI" id="CHEBI:28938"/>
        <dbReference type="ChEBI" id="CHEBI:29985"/>
        <dbReference type="ChEBI" id="CHEBI:58359"/>
        <dbReference type="EC" id="3.5.1.2"/>
    </reaction>
</comment>
<evidence type="ECO:0000256" key="5">
    <source>
        <dbReference type="ARBA" id="ARBA00049534"/>
    </source>
</evidence>
<evidence type="ECO:0000256" key="4">
    <source>
        <dbReference type="ARBA" id="ARBA00022801"/>
    </source>
</evidence>
<dbReference type="NCBIfam" id="NF002134">
    <property type="entry name" value="PRK00971.1-4"/>
    <property type="match status" value="1"/>
</dbReference>
<feature type="binding site" evidence="7">
    <location>
        <position position="243"/>
    </location>
    <ligand>
        <name>substrate</name>
    </ligand>
</feature>
<evidence type="ECO:0000256" key="1">
    <source>
        <dbReference type="ARBA" id="ARBA00011076"/>
    </source>
</evidence>
<dbReference type="RefSeq" id="WP_010264876.1">
    <property type="nucleotide sequence ID" value="NZ_AENJ01000024.1"/>
</dbReference>
<comment type="subunit">
    <text evidence="2 7">Homotetramer.</text>
</comment>
<gene>
    <name evidence="7" type="primary">glsA</name>
    <name evidence="8" type="ORF">FHU32_000296</name>
</gene>
<dbReference type="GO" id="GO:0006543">
    <property type="term" value="P:L-glutamine catabolic process"/>
    <property type="evidence" value="ECO:0007669"/>
    <property type="project" value="TreeGrafter"/>
</dbReference>
<evidence type="ECO:0000256" key="3">
    <source>
        <dbReference type="ARBA" id="ARBA00012918"/>
    </source>
</evidence>
<dbReference type="GO" id="GO:0006537">
    <property type="term" value="P:glutamate biosynthetic process"/>
    <property type="evidence" value="ECO:0007669"/>
    <property type="project" value="TreeGrafter"/>
</dbReference>
<evidence type="ECO:0000256" key="6">
    <source>
        <dbReference type="ARBA" id="ARBA00070405"/>
    </source>
</evidence>
<comment type="caution">
    <text evidence="8">The sequence shown here is derived from an EMBL/GenBank/DDBJ whole genome shotgun (WGS) entry which is preliminary data.</text>
</comment>
<dbReference type="Pfam" id="PF04960">
    <property type="entry name" value="Glutaminase"/>
    <property type="match status" value="1"/>
</dbReference>
<feature type="binding site" evidence="7">
    <location>
        <position position="261"/>
    </location>
    <ligand>
        <name>substrate</name>
    </ligand>
</feature>
<dbReference type="GO" id="GO:0004359">
    <property type="term" value="F:glutaminase activity"/>
    <property type="evidence" value="ECO:0007669"/>
    <property type="project" value="UniProtKB-UniRule"/>
</dbReference>
<protein>
    <recommendedName>
        <fullName evidence="6 7">Glutaminase</fullName>
        <ecNumber evidence="3 7">3.5.1.2</ecNumber>
    </recommendedName>
</protein>
<feature type="binding site" evidence="7">
    <location>
        <position position="167"/>
    </location>
    <ligand>
        <name>substrate</name>
    </ligand>
</feature>
<evidence type="ECO:0000256" key="7">
    <source>
        <dbReference type="HAMAP-Rule" id="MF_00313"/>
    </source>
</evidence>
<dbReference type="NCBIfam" id="TIGR03814">
    <property type="entry name" value="Gln_ase"/>
    <property type="match status" value="1"/>
</dbReference>
<reference evidence="8" key="1">
    <citation type="submission" date="2020-08" db="EMBL/GenBank/DDBJ databases">
        <title>Sequencing the genomes of 1000 actinobacteria strains.</title>
        <authorList>
            <person name="Klenk H.-P."/>
        </authorList>
    </citation>
    <scope>NUCLEOTIDE SEQUENCE</scope>
    <source>
        <strain evidence="8">DSM 20582</strain>
    </source>
</reference>
<dbReference type="PANTHER" id="PTHR12544:SF29">
    <property type="entry name" value="GLUTAMINASE"/>
    <property type="match status" value="1"/>
</dbReference>
<dbReference type="InterPro" id="IPR036513">
    <property type="entry name" value="STAS_dom_sf"/>
</dbReference>
<evidence type="ECO:0000256" key="2">
    <source>
        <dbReference type="ARBA" id="ARBA00011881"/>
    </source>
</evidence>
<keyword evidence="7" id="KW-0007">Acetylation</keyword>
<feature type="binding site" evidence="7">
    <location>
        <position position="191"/>
    </location>
    <ligand>
        <name>substrate</name>
    </ligand>
</feature>
<evidence type="ECO:0000313" key="9">
    <source>
        <dbReference type="Proteomes" id="UP000612712"/>
    </source>
</evidence>
<dbReference type="FunFam" id="3.40.710.10:FF:000005">
    <property type="entry name" value="Glutaminase"/>
    <property type="match status" value="1"/>
</dbReference>
<dbReference type="PANTHER" id="PTHR12544">
    <property type="entry name" value="GLUTAMINASE"/>
    <property type="match status" value="1"/>
</dbReference>
<feature type="binding site" evidence="7">
    <location>
        <position position="64"/>
    </location>
    <ligand>
        <name>substrate</name>
    </ligand>
</feature>
<proteinExistence type="inferred from homology"/>
<feature type="binding site" evidence="7">
    <location>
        <position position="114"/>
    </location>
    <ligand>
        <name>substrate</name>
    </ligand>
</feature>
<dbReference type="InterPro" id="IPR015868">
    <property type="entry name" value="Glutaminase"/>
</dbReference>
<accession>A0A8I0CLZ5</accession>
<keyword evidence="4 7" id="KW-0378">Hydrolase</keyword>
<dbReference type="Gene3D" id="3.40.710.10">
    <property type="entry name" value="DD-peptidase/beta-lactamase superfamily"/>
    <property type="match status" value="1"/>
</dbReference>
<dbReference type="Gene3D" id="3.30.750.24">
    <property type="entry name" value="STAS domain"/>
    <property type="match status" value="1"/>
</dbReference>
<evidence type="ECO:0000313" key="8">
    <source>
        <dbReference type="EMBL" id="MBB3115108.1"/>
    </source>
</evidence>